<evidence type="ECO:0008006" key="4">
    <source>
        <dbReference type="Google" id="ProtNLM"/>
    </source>
</evidence>
<evidence type="ECO:0000313" key="3">
    <source>
        <dbReference type="Proteomes" id="UP000377595"/>
    </source>
</evidence>
<gene>
    <name evidence="2" type="ORF">Aple_033910</name>
</gene>
<dbReference type="AlphaFoldDB" id="A0A5M3XFX8"/>
<dbReference type="Proteomes" id="UP000377595">
    <property type="component" value="Unassembled WGS sequence"/>
</dbReference>
<dbReference type="RefSeq" id="WP_155345541.1">
    <property type="nucleotide sequence ID" value="NZ_BAAAHM010000025.1"/>
</dbReference>
<comment type="caution">
    <text evidence="2">The sequence shown here is derived from an EMBL/GenBank/DDBJ whole genome shotgun (WGS) entry which is preliminary data.</text>
</comment>
<keyword evidence="3" id="KW-1185">Reference proteome</keyword>
<evidence type="ECO:0000256" key="1">
    <source>
        <dbReference type="SAM" id="MobiDB-lite"/>
    </source>
</evidence>
<dbReference type="OrthoDB" id="3687960at2"/>
<dbReference type="SUPFAM" id="SSF55729">
    <property type="entry name" value="Acyl-CoA N-acyltransferases (Nat)"/>
    <property type="match status" value="1"/>
</dbReference>
<dbReference type="InterPro" id="IPR016181">
    <property type="entry name" value="Acyl_CoA_acyltransferase"/>
</dbReference>
<name>A0A5M3XFX8_9ACTN</name>
<sequence>MGVELVDPRSDPEPSGWREFHRDEGLTAPWSYDVIREVAGSARAGVLPALFHDGGRPCGIAIGLYLGLGRGRRPRPRREPVLLDVRVPGYSHGPGWHFASWVPPERRRQLLRAYERAVLAWLGKGCAGLVYRGLTAADLPVVARRAAFTQAAATSGSMPVTWSSAEEWLGSLRASRRKDLRRQRRIVARSADLEVEIGAGRADLGPGEHEEMARLHDDHELRLKSVWEPYVPLPASYFAALHGRPDVVTATYRERQGRLLAFGALLDHPTHPKLGSWAAIDPGEGGRKHLYFYHYLRLIDHVAGSGGRRELSAGQGMFEVKGSLGFQPVPMWRVVVPRWAAGRTA</sequence>
<reference evidence="2 3" key="1">
    <citation type="submission" date="2019-10" db="EMBL/GenBank/DDBJ databases">
        <title>Whole genome shotgun sequence of Acrocarpospora pleiomorpha NBRC 16267.</title>
        <authorList>
            <person name="Ichikawa N."/>
            <person name="Kimura A."/>
            <person name="Kitahashi Y."/>
            <person name="Komaki H."/>
            <person name="Oguchi A."/>
        </authorList>
    </citation>
    <scope>NUCLEOTIDE SEQUENCE [LARGE SCALE GENOMIC DNA]</scope>
    <source>
        <strain evidence="2 3">NBRC 16267</strain>
    </source>
</reference>
<protein>
    <recommendedName>
        <fullName evidence="4">BioF2-like acetyltransferase domain-containing protein</fullName>
    </recommendedName>
</protein>
<proteinExistence type="predicted"/>
<accession>A0A5M3XFX8</accession>
<dbReference type="EMBL" id="BLAF01000017">
    <property type="protein sequence ID" value="GES20495.1"/>
    <property type="molecule type" value="Genomic_DNA"/>
</dbReference>
<organism evidence="2 3">
    <name type="scientific">Acrocarpospora pleiomorpha</name>
    <dbReference type="NCBI Taxonomy" id="90975"/>
    <lineage>
        <taxon>Bacteria</taxon>
        <taxon>Bacillati</taxon>
        <taxon>Actinomycetota</taxon>
        <taxon>Actinomycetes</taxon>
        <taxon>Streptosporangiales</taxon>
        <taxon>Streptosporangiaceae</taxon>
        <taxon>Acrocarpospora</taxon>
    </lineage>
</organism>
<feature type="region of interest" description="Disordered" evidence="1">
    <location>
        <begin position="1"/>
        <end position="20"/>
    </location>
</feature>
<evidence type="ECO:0000313" key="2">
    <source>
        <dbReference type="EMBL" id="GES20495.1"/>
    </source>
</evidence>